<dbReference type="EMBL" id="DF237397">
    <property type="protein sequence ID" value="GAQ88648.1"/>
    <property type="molecule type" value="Genomic_DNA"/>
</dbReference>
<evidence type="ECO:0000313" key="2">
    <source>
        <dbReference type="EMBL" id="GAQ88648.1"/>
    </source>
</evidence>
<organism evidence="2 3">
    <name type="scientific">Klebsormidium nitens</name>
    <name type="common">Green alga</name>
    <name type="synonym">Ulothrix nitens</name>
    <dbReference type="NCBI Taxonomy" id="105231"/>
    <lineage>
        <taxon>Eukaryota</taxon>
        <taxon>Viridiplantae</taxon>
        <taxon>Streptophyta</taxon>
        <taxon>Klebsormidiophyceae</taxon>
        <taxon>Klebsormidiales</taxon>
        <taxon>Klebsormidiaceae</taxon>
        <taxon>Klebsormidium</taxon>
    </lineage>
</organism>
<feature type="region of interest" description="Disordered" evidence="1">
    <location>
        <begin position="1"/>
        <end position="127"/>
    </location>
</feature>
<dbReference type="AlphaFoldDB" id="A0A1Y1IKM6"/>
<accession>A0A1Y1IKM6</accession>
<reference evidence="2 3" key="1">
    <citation type="journal article" date="2014" name="Nat. Commun.">
        <title>Klebsormidium flaccidum genome reveals primary factors for plant terrestrial adaptation.</title>
        <authorList>
            <person name="Hori K."/>
            <person name="Maruyama F."/>
            <person name="Fujisawa T."/>
            <person name="Togashi T."/>
            <person name="Yamamoto N."/>
            <person name="Seo M."/>
            <person name="Sato S."/>
            <person name="Yamada T."/>
            <person name="Mori H."/>
            <person name="Tajima N."/>
            <person name="Moriyama T."/>
            <person name="Ikeuchi M."/>
            <person name="Watanabe M."/>
            <person name="Wada H."/>
            <person name="Kobayashi K."/>
            <person name="Saito M."/>
            <person name="Masuda T."/>
            <person name="Sasaki-Sekimoto Y."/>
            <person name="Mashiguchi K."/>
            <person name="Awai K."/>
            <person name="Shimojima M."/>
            <person name="Masuda S."/>
            <person name="Iwai M."/>
            <person name="Nobusawa T."/>
            <person name="Narise T."/>
            <person name="Kondo S."/>
            <person name="Saito H."/>
            <person name="Sato R."/>
            <person name="Murakawa M."/>
            <person name="Ihara Y."/>
            <person name="Oshima-Yamada Y."/>
            <person name="Ohtaka K."/>
            <person name="Satoh M."/>
            <person name="Sonobe K."/>
            <person name="Ishii M."/>
            <person name="Ohtani R."/>
            <person name="Kanamori-Sato M."/>
            <person name="Honoki R."/>
            <person name="Miyazaki D."/>
            <person name="Mochizuki H."/>
            <person name="Umetsu J."/>
            <person name="Higashi K."/>
            <person name="Shibata D."/>
            <person name="Kamiya Y."/>
            <person name="Sato N."/>
            <person name="Nakamura Y."/>
            <person name="Tabata S."/>
            <person name="Ida S."/>
            <person name="Kurokawa K."/>
            <person name="Ohta H."/>
        </authorList>
    </citation>
    <scope>NUCLEOTIDE SEQUENCE [LARGE SCALE GENOMIC DNA]</scope>
    <source>
        <strain evidence="2 3">NIES-2285</strain>
    </source>
</reference>
<gene>
    <name evidence="2" type="ORF">KFL_004480050</name>
</gene>
<sequence>MLVNAAHKTPRSGSLKPSPHGGPDSQNAPKPPPPLHPASPLRPRAPPPQLNMGGYQPLHERRQLKWRRGGSAAGESARWTSGSGVRRRRRQPDAWRKRTSPNLSWPYVAKKRSATTREGPVDTTTGAPLIDEVTACPETF</sequence>
<protein>
    <submittedName>
        <fullName evidence="2">Uncharacterized protein</fullName>
    </submittedName>
</protein>
<proteinExistence type="predicted"/>
<evidence type="ECO:0000313" key="3">
    <source>
        <dbReference type="Proteomes" id="UP000054558"/>
    </source>
</evidence>
<name>A0A1Y1IKM6_KLENI</name>
<keyword evidence="3" id="KW-1185">Reference proteome</keyword>
<evidence type="ECO:0000256" key="1">
    <source>
        <dbReference type="SAM" id="MobiDB-lite"/>
    </source>
</evidence>
<dbReference type="Proteomes" id="UP000054558">
    <property type="component" value="Unassembled WGS sequence"/>
</dbReference>